<evidence type="ECO:0000313" key="3">
    <source>
        <dbReference type="Proteomes" id="UP000286415"/>
    </source>
</evidence>
<feature type="transmembrane region" description="Helical" evidence="1">
    <location>
        <begin position="53"/>
        <end position="71"/>
    </location>
</feature>
<organism evidence="2 3">
    <name type="scientific">Clonorchis sinensis</name>
    <name type="common">Chinese liver fluke</name>
    <dbReference type="NCBI Taxonomy" id="79923"/>
    <lineage>
        <taxon>Eukaryota</taxon>
        <taxon>Metazoa</taxon>
        <taxon>Spiralia</taxon>
        <taxon>Lophotrochozoa</taxon>
        <taxon>Platyhelminthes</taxon>
        <taxon>Trematoda</taxon>
        <taxon>Digenea</taxon>
        <taxon>Opisthorchiida</taxon>
        <taxon>Opisthorchiata</taxon>
        <taxon>Opisthorchiidae</taxon>
        <taxon>Clonorchis</taxon>
    </lineage>
</organism>
<name>A0A8T1MBN4_CLOSI</name>
<gene>
    <name evidence="2" type="ORF">CSKR_203425</name>
</gene>
<keyword evidence="3" id="KW-1185">Reference proteome</keyword>
<keyword evidence="1" id="KW-0812">Transmembrane</keyword>
<sequence length="187" mass="22082">MLSTVQFDVICRTQQTLSTFEQYLKCYLTYTVHTTQVDDNEETIASRVHRFRIFGWVLFSVITVHILLKLFQLKQQLRRQLLSNLYDNISHHTKTWIPSREFQLSEREQFDYLGISIFKTIMMMFGEYEHSRTLIYPLFGSTEEATIGAALVFIFYIAFLLLVPIILMNLLASNVLPVFSLFWMQQS</sequence>
<keyword evidence="1" id="KW-1133">Transmembrane helix</keyword>
<accession>A0A8T1MBN4</accession>
<evidence type="ECO:0000313" key="2">
    <source>
        <dbReference type="EMBL" id="KAG5446245.1"/>
    </source>
</evidence>
<feature type="transmembrane region" description="Helical" evidence="1">
    <location>
        <begin position="146"/>
        <end position="172"/>
    </location>
</feature>
<dbReference type="AlphaFoldDB" id="A0A8T1MBN4"/>
<dbReference type="EMBL" id="NIRI02000056">
    <property type="protein sequence ID" value="KAG5446245.1"/>
    <property type="molecule type" value="Genomic_DNA"/>
</dbReference>
<evidence type="ECO:0000256" key="1">
    <source>
        <dbReference type="SAM" id="Phobius"/>
    </source>
</evidence>
<protein>
    <submittedName>
        <fullName evidence="2">Uncharacterized protein</fullName>
    </submittedName>
</protein>
<dbReference type="Proteomes" id="UP000286415">
    <property type="component" value="Unassembled WGS sequence"/>
</dbReference>
<dbReference type="OrthoDB" id="1661883at2759"/>
<comment type="caution">
    <text evidence="2">The sequence shown here is derived from an EMBL/GenBank/DDBJ whole genome shotgun (WGS) entry which is preliminary data.</text>
</comment>
<reference evidence="2 3" key="1">
    <citation type="journal article" date="2018" name="Biotechnol. Adv.">
        <title>Improved genomic resources and new bioinformatic workflow for the carcinogenic parasite Clonorchis sinensis: Biotechnological implications.</title>
        <authorList>
            <person name="Wang D."/>
            <person name="Korhonen P.K."/>
            <person name="Gasser R.B."/>
            <person name="Young N.D."/>
        </authorList>
    </citation>
    <scope>NUCLEOTIDE SEQUENCE [LARGE SCALE GENOMIC DNA]</scope>
    <source>
        <strain evidence="2">Cs-k2</strain>
    </source>
</reference>
<reference evidence="2 3" key="2">
    <citation type="journal article" date="2021" name="Genomics">
        <title>High-quality reference genome for Clonorchis sinensis.</title>
        <authorList>
            <person name="Young N.D."/>
            <person name="Stroehlein A.J."/>
            <person name="Kinkar L."/>
            <person name="Wang T."/>
            <person name="Sohn W.M."/>
            <person name="Chang B.C.H."/>
            <person name="Kaur P."/>
            <person name="Weisz D."/>
            <person name="Dudchenko O."/>
            <person name="Aiden E.L."/>
            <person name="Korhonen P.K."/>
            <person name="Gasser R.B."/>
        </authorList>
    </citation>
    <scope>NUCLEOTIDE SEQUENCE [LARGE SCALE GENOMIC DNA]</scope>
    <source>
        <strain evidence="2">Cs-k2</strain>
    </source>
</reference>
<keyword evidence="1" id="KW-0472">Membrane</keyword>
<proteinExistence type="predicted"/>